<gene>
    <name evidence="1" type="ORF">Metlim_2817</name>
</gene>
<dbReference type="PATRIC" id="fig|937775.9.peg.3163"/>
<keyword evidence="1" id="KW-0548">Nucleotidyltransferase</keyword>
<dbReference type="CDD" id="cd02513">
    <property type="entry name" value="CMP-NeuAc_Synthase"/>
    <property type="match status" value="1"/>
</dbReference>
<keyword evidence="1" id="KW-0808">Transferase</keyword>
<dbReference type="InParanoid" id="H1YXB4"/>
<dbReference type="EMBL" id="CM001436">
    <property type="protein sequence ID" value="EHQ36851.1"/>
    <property type="molecule type" value="Genomic_DNA"/>
</dbReference>
<evidence type="ECO:0000313" key="2">
    <source>
        <dbReference type="Proteomes" id="UP000005741"/>
    </source>
</evidence>
<dbReference type="HOGENOM" id="CLU_042930_1_1_2"/>
<sequence>MISVKIVNEVWAVIPARGGSKGIPKKNLIDLNGFPLIAYSIMSGINCNEITRTIVSTDSYEIANVAKKYGADIPFLRPNEISTDTSQDIYFILHLLNWYIENEGIIPKYLVNLRPTTPLRNPGKLCEAINLIKNDKDATSLRSVHELSEPPQKMMKFNGKYLDGFFPDDPRPEYYNLPRQFFPKAYHPNGYIDIYLPNLVLDNYSLYGDKVLGYITEYVEEIDTIQNYENLKYHLKQIKYDL</sequence>
<dbReference type="InterPro" id="IPR003329">
    <property type="entry name" value="Cytidylyl_trans"/>
</dbReference>
<dbReference type="PANTHER" id="PTHR21485:SF6">
    <property type="entry name" value="N-ACYLNEURAMINATE CYTIDYLYLTRANSFERASE-RELATED"/>
    <property type="match status" value="1"/>
</dbReference>
<dbReference type="Pfam" id="PF02348">
    <property type="entry name" value="CTP_transf_3"/>
    <property type="match status" value="1"/>
</dbReference>
<dbReference type="Proteomes" id="UP000005741">
    <property type="component" value="Chromosome"/>
</dbReference>
<dbReference type="STRING" id="937775.Metlim_2817"/>
<dbReference type="SUPFAM" id="SSF53448">
    <property type="entry name" value="Nucleotide-diphospho-sugar transferases"/>
    <property type="match status" value="1"/>
</dbReference>
<dbReference type="Gene3D" id="3.90.550.10">
    <property type="entry name" value="Spore Coat Polysaccharide Biosynthesis Protein SpsA, Chain A"/>
    <property type="match status" value="1"/>
</dbReference>
<organism evidence="1 2">
    <name type="scientific">Methanoplanus limicola DSM 2279</name>
    <dbReference type="NCBI Taxonomy" id="937775"/>
    <lineage>
        <taxon>Archaea</taxon>
        <taxon>Methanobacteriati</taxon>
        <taxon>Methanobacteriota</taxon>
        <taxon>Stenosarchaea group</taxon>
        <taxon>Methanomicrobia</taxon>
        <taxon>Methanomicrobiales</taxon>
        <taxon>Methanomicrobiaceae</taxon>
        <taxon>Methanoplanus</taxon>
    </lineage>
</organism>
<dbReference type="InterPro" id="IPR050793">
    <property type="entry name" value="CMP-NeuNAc_synthase"/>
</dbReference>
<accession>H1YXB4</accession>
<dbReference type="InterPro" id="IPR029044">
    <property type="entry name" value="Nucleotide-diphossugar_trans"/>
</dbReference>
<name>H1YXB4_9EURY</name>
<dbReference type="AlphaFoldDB" id="H1YXB4"/>
<proteinExistence type="predicted"/>
<protein>
    <submittedName>
        <fullName evidence="1">Acylneuraminate cytidylyltransferase</fullName>
    </submittedName>
</protein>
<dbReference type="PANTHER" id="PTHR21485">
    <property type="entry name" value="HAD SUPERFAMILY MEMBERS CMAS AND KDSC"/>
    <property type="match status" value="1"/>
</dbReference>
<dbReference type="GO" id="GO:0008781">
    <property type="term" value="F:N-acylneuraminate cytidylyltransferase activity"/>
    <property type="evidence" value="ECO:0007669"/>
    <property type="project" value="TreeGrafter"/>
</dbReference>
<keyword evidence="2" id="KW-1185">Reference proteome</keyword>
<evidence type="ECO:0000313" key="1">
    <source>
        <dbReference type="EMBL" id="EHQ36851.1"/>
    </source>
</evidence>
<reference evidence="1 2" key="1">
    <citation type="submission" date="2011-10" db="EMBL/GenBank/DDBJ databases">
        <title>The Improved High-Quality Draft genome of Methanoplanus limicola DSM 2279.</title>
        <authorList>
            <consortium name="US DOE Joint Genome Institute (JGI-PGF)"/>
            <person name="Lucas S."/>
            <person name="Copeland A."/>
            <person name="Lapidus A."/>
            <person name="Glavina del Rio T."/>
            <person name="Dalin E."/>
            <person name="Tice H."/>
            <person name="Bruce D."/>
            <person name="Goodwin L."/>
            <person name="Pitluck S."/>
            <person name="Peters L."/>
            <person name="Mikhailova N."/>
            <person name="Lu M."/>
            <person name="Kyrpides N."/>
            <person name="Mavromatis K."/>
            <person name="Ivanova N."/>
            <person name="Markowitz V."/>
            <person name="Cheng J.-F."/>
            <person name="Hugenholtz P."/>
            <person name="Woyke T."/>
            <person name="Wu D."/>
            <person name="Wirth R."/>
            <person name="Brambilla E.-M."/>
            <person name="Klenk H.-P."/>
            <person name="Eisen J.A."/>
        </authorList>
    </citation>
    <scope>NUCLEOTIDE SEQUENCE [LARGE SCALE GENOMIC DNA]</scope>
    <source>
        <strain evidence="1 2">DSM 2279</strain>
    </source>
</reference>